<dbReference type="EMBL" id="JAINUG010000071">
    <property type="protein sequence ID" value="KAJ8401364.1"/>
    <property type="molecule type" value="Genomic_DNA"/>
</dbReference>
<reference evidence="2" key="1">
    <citation type="journal article" date="2023" name="Science">
        <title>Genome structures resolve the early diversification of teleost fishes.</title>
        <authorList>
            <person name="Parey E."/>
            <person name="Louis A."/>
            <person name="Montfort J."/>
            <person name="Bouchez O."/>
            <person name="Roques C."/>
            <person name="Iampietro C."/>
            <person name="Lluch J."/>
            <person name="Castinel A."/>
            <person name="Donnadieu C."/>
            <person name="Desvignes T."/>
            <person name="Floi Bucao C."/>
            <person name="Jouanno E."/>
            <person name="Wen M."/>
            <person name="Mejri S."/>
            <person name="Dirks R."/>
            <person name="Jansen H."/>
            <person name="Henkel C."/>
            <person name="Chen W.J."/>
            <person name="Zahm M."/>
            <person name="Cabau C."/>
            <person name="Klopp C."/>
            <person name="Thompson A.W."/>
            <person name="Robinson-Rechavi M."/>
            <person name="Braasch I."/>
            <person name="Lecointre G."/>
            <person name="Bobe J."/>
            <person name="Postlethwait J.H."/>
            <person name="Berthelot C."/>
            <person name="Roest Crollius H."/>
            <person name="Guiguen Y."/>
        </authorList>
    </citation>
    <scope>NUCLEOTIDE SEQUENCE</scope>
    <source>
        <strain evidence="2">NC1722</strain>
    </source>
</reference>
<protein>
    <submittedName>
        <fullName evidence="2">Uncharacterized protein</fullName>
    </submittedName>
</protein>
<name>A0AAD7SEY8_9TELE</name>
<proteinExistence type="predicted"/>
<sequence length="103" mass="11485">MWRKEKKRERNNHGFPAAVVFGPLNRHYGNKNRKRKSSSVNSVDLDITQSAFSSTAEQAKKRKHYENTAAAVSPAGFITIAESRAPHGRPPPVTFYSCGTRSP</sequence>
<evidence type="ECO:0000256" key="1">
    <source>
        <dbReference type="SAM" id="MobiDB-lite"/>
    </source>
</evidence>
<gene>
    <name evidence="2" type="ORF">AAFF_G00385950</name>
</gene>
<keyword evidence="3" id="KW-1185">Reference proteome</keyword>
<dbReference type="AlphaFoldDB" id="A0AAD7SEY8"/>
<evidence type="ECO:0000313" key="2">
    <source>
        <dbReference type="EMBL" id="KAJ8401364.1"/>
    </source>
</evidence>
<evidence type="ECO:0000313" key="3">
    <source>
        <dbReference type="Proteomes" id="UP001221898"/>
    </source>
</evidence>
<feature type="region of interest" description="Disordered" evidence="1">
    <location>
        <begin position="83"/>
        <end position="103"/>
    </location>
</feature>
<accession>A0AAD7SEY8</accession>
<organism evidence="2 3">
    <name type="scientific">Aldrovandia affinis</name>
    <dbReference type="NCBI Taxonomy" id="143900"/>
    <lineage>
        <taxon>Eukaryota</taxon>
        <taxon>Metazoa</taxon>
        <taxon>Chordata</taxon>
        <taxon>Craniata</taxon>
        <taxon>Vertebrata</taxon>
        <taxon>Euteleostomi</taxon>
        <taxon>Actinopterygii</taxon>
        <taxon>Neopterygii</taxon>
        <taxon>Teleostei</taxon>
        <taxon>Notacanthiformes</taxon>
        <taxon>Halosauridae</taxon>
        <taxon>Aldrovandia</taxon>
    </lineage>
</organism>
<comment type="caution">
    <text evidence="2">The sequence shown here is derived from an EMBL/GenBank/DDBJ whole genome shotgun (WGS) entry which is preliminary data.</text>
</comment>
<dbReference type="Proteomes" id="UP001221898">
    <property type="component" value="Unassembled WGS sequence"/>
</dbReference>